<keyword evidence="2" id="KW-1185">Reference proteome</keyword>
<gene>
    <name evidence="1" type="ORF">NP603_00980</name>
</gene>
<dbReference type="EMBL" id="JANIBM010000001">
    <property type="protein sequence ID" value="MCQ8179668.1"/>
    <property type="molecule type" value="Genomic_DNA"/>
</dbReference>
<evidence type="ECO:0008006" key="3">
    <source>
        <dbReference type="Google" id="ProtNLM"/>
    </source>
</evidence>
<sequence length="391" mass="41086">MTRPRALLVNEMGGGVEYAERLCLIARHLADAGFHCRLALPQPLAAHYRRFFPTIAWPRLNSVAPFSAERAACYIDLLASVGFASPLNLTRMLNAADRRLAACAPDLVVADFAPLAQLAARGRLPVVCLGSGYTLPPLDCADLPPFRDDLEPMVDPAELLAALAEALDSRSGGRPASIAAAFAVRADIVCCHRELDIYSRYRRNAVAGPLPGGRPAALPAQAAIFARLAPDHPDLERILQCLAAAGVPCRIHVPNAAPILAAAAAGTAVTVSGGPCDLVDELNRCSLVLHGGDIDVADAALAAGRPQLLLPLYVEQALVTDQLAELGIAVRIDMQASAADIVQTLRRSVANASLAAVAQSLALRLAQRNLKPALDLIVEQAVGAINPALEP</sequence>
<reference evidence="1 2" key="1">
    <citation type="submission" date="2022-07" db="EMBL/GenBank/DDBJ databases">
        <title>Methylomonas rivi sp. nov., Methylomonas rosea sp. nov., Methylomonas aureus sp. nov. and Methylomonas subterranea sp. nov., four novel methanotrophs isolated from a freshwater creek and the deep terrestrial subsurface.</title>
        <authorList>
            <person name="Abin C."/>
            <person name="Sankaranarayanan K."/>
            <person name="Garner C."/>
            <person name="Sindelar R."/>
            <person name="Kotary K."/>
            <person name="Garner R."/>
            <person name="Barclay S."/>
            <person name="Lawson P."/>
            <person name="Krumholz L."/>
        </authorList>
    </citation>
    <scope>NUCLEOTIDE SEQUENCE [LARGE SCALE GENOMIC DNA]</scope>
    <source>
        <strain evidence="1 2">SURF-1</strain>
    </source>
</reference>
<dbReference type="SUPFAM" id="SSF53756">
    <property type="entry name" value="UDP-Glycosyltransferase/glycogen phosphorylase"/>
    <property type="match status" value="1"/>
</dbReference>
<proteinExistence type="predicted"/>
<name>A0ABT1UBU0_9GAMM</name>
<evidence type="ECO:0000313" key="2">
    <source>
        <dbReference type="Proteomes" id="UP001524569"/>
    </source>
</evidence>
<protein>
    <recommendedName>
        <fullName evidence="3">Glycosyltransferase</fullName>
    </recommendedName>
</protein>
<dbReference type="RefSeq" id="WP_256609049.1">
    <property type="nucleotide sequence ID" value="NZ_JANIBM010000001.1"/>
</dbReference>
<evidence type="ECO:0000313" key="1">
    <source>
        <dbReference type="EMBL" id="MCQ8179668.1"/>
    </source>
</evidence>
<organism evidence="1 2">
    <name type="scientific">Methylomonas aurea</name>
    <dbReference type="NCBI Taxonomy" id="2952224"/>
    <lineage>
        <taxon>Bacteria</taxon>
        <taxon>Pseudomonadati</taxon>
        <taxon>Pseudomonadota</taxon>
        <taxon>Gammaproteobacteria</taxon>
        <taxon>Methylococcales</taxon>
        <taxon>Methylococcaceae</taxon>
        <taxon>Methylomonas</taxon>
    </lineage>
</organism>
<comment type="caution">
    <text evidence="1">The sequence shown here is derived from an EMBL/GenBank/DDBJ whole genome shotgun (WGS) entry which is preliminary data.</text>
</comment>
<accession>A0ABT1UBU0</accession>
<dbReference type="Proteomes" id="UP001524569">
    <property type="component" value="Unassembled WGS sequence"/>
</dbReference>
<dbReference type="Gene3D" id="3.40.50.2000">
    <property type="entry name" value="Glycogen Phosphorylase B"/>
    <property type="match status" value="1"/>
</dbReference>